<evidence type="ECO:0000313" key="8">
    <source>
        <dbReference type="Proteomes" id="UP001369815"/>
    </source>
</evidence>
<sequence>MASNPYEVEHNIKPSDRRPHRRRPDMSSFTSHLHQISPDPATANQRSHREHHAGPTPVDTAALFHLLRDQFETLSADAPTEENRDFLGSLISALENDIRSPPESIPGVSQEYLDTLDRVPRKSLKKDDSCPICAEPFLDDPYPLVVELPCHGNHRFDLECVGPWLQSKGTCPMCRADLNKKKVIEILKDDEEEEDDVNGLYG</sequence>
<dbReference type="Gene3D" id="3.30.40.10">
    <property type="entry name" value="Zinc/RING finger domain, C3HC4 (zinc finger)"/>
    <property type="match status" value="1"/>
</dbReference>
<feature type="compositionally biased region" description="Basic and acidic residues" evidence="5">
    <location>
        <begin position="7"/>
        <end position="17"/>
    </location>
</feature>
<evidence type="ECO:0000256" key="4">
    <source>
        <dbReference type="PROSITE-ProRule" id="PRU00175"/>
    </source>
</evidence>
<dbReference type="EMBL" id="JBANMG010000002">
    <property type="protein sequence ID" value="KAK6956964.1"/>
    <property type="molecule type" value="Genomic_DNA"/>
</dbReference>
<evidence type="ECO:0000256" key="2">
    <source>
        <dbReference type="ARBA" id="ARBA00022771"/>
    </source>
</evidence>
<dbReference type="GO" id="GO:0016567">
    <property type="term" value="P:protein ubiquitination"/>
    <property type="evidence" value="ECO:0007669"/>
    <property type="project" value="TreeGrafter"/>
</dbReference>
<dbReference type="GO" id="GO:0061630">
    <property type="term" value="F:ubiquitin protein ligase activity"/>
    <property type="evidence" value="ECO:0007669"/>
    <property type="project" value="TreeGrafter"/>
</dbReference>
<evidence type="ECO:0000256" key="1">
    <source>
        <dbReference type="ARBA" id="ARBA00022723"/>
    </source>
</evidence>
<keyword evidence="1" id="KW-0479">Metal-binding</keyword>
<feature type="region of interest" description="Disordered" evidence="5">
    <location>
        <begin position="1"/>
        <end position="56"/>
    </location>
</feature>
<dbReference type="PANTHER" id="PTHR15710">
    <property type="entry name" value="E3 UBIQUITIN-PROTEIN LIGASE PRAJA"/>
    <property type="match status" value="1"/>
</dbReference>
<dbReference type="Proteomes" id="UP001369815">
    <property type="component" value="Unassembled WGS sequence"/>
</dbReference>
<dbReference type="GO" id="GO:0005737">
    <property type="term" value="C:cytoplasm"/>
    <property type="evidence" value="ECO:0007669"/>
    <property type="project" value="TreeGrafter"/>
</dbReference>
<accession>A0AAX6MWT6</accession>
<feature type="domain" description="RING-type" evidence="6">
    <location>
        <begin position="130"/>
        <end position="175"/>
    </location>
</feature>
<proteinExistence type="predicted"/>
<evidence type="ECO:0000313" key="7">
    <source>
        <dbReference type="EMBL" id="KAK6956964.1"/>
    </source>
</evidence>
<dbReference type="Pfam" id="PF13639">
    <property type="entry name" value="zf-RING_2"/>
    <property type="match status" value="1"/>
</dbReference>
<dbReference type="AlphaFoldDB" id="A0AAX6MWT6"/>
<keyword evidence="2 4" id="KW-0863">Zinc-finger</keyword>
<dbReference type="InterPro" id="IPR013083">
    <property type="entry name" value="Znf_RING/FYVE/PHD"/>
</dbReference>
<gene>
    <name evidence="7" type="ORF">Daesc_002246</name>
</gene>
<evidence type="ECO:0000256" key="5">
    <source>
        <dbReference type="SAM" id="MobiDB-lite"/>
    </source>
</evidence>
<evidence type="ECO:0000259" key="6">
    <source>
        <dbReference type="PROSITE" id="PS50089"/>
    </source>
</evidence>
<protein>
    <recommendedName>
        <fullName evidence="6">RING-type domain-containing protein</fullName>
    </recommendedName>
</protein>
<name>A0AAX6MWT6_9PEZI</name>
<dbReference type="InterPro" id="IPR001841">
    <property type="entry name" value="Znf_RING"/>
</dbReference>
<evidence type="ECO:0000256" key="3">
    <source>
        <dbReference type="ARBA" id="ARBA00022833"/>
    </source>
</evidence>
<reference evidence="7 8" key="1">
    <citation type="journal article" date="2024" name="Front Chem Biol">
        <title>Unveiling the potential of Daldinia eschscholtzii MFLUCC 19-0629 through bioactivity and bioinformatics studies for enhanced sustainable agriculture production.</title>
        <authorList>
            <person name="Brooks S."/>
            <person name="Weaver J.A."/>
            <person name="Klomchit A."/>
            <person name="Alharthi S.A."/>
            <person name="Onlamun T."/>
            <person name="Nurani R."/>
            <person name="Vong T.K."/>
            <person name="Alberti F."/>
            <person name="Greco C."/>
        </authorList>
    </citation>
    <scope>NUCLEOTIDE SEQUENCE [LARGE SCALE GENOMIC DNA]</scope>
    <source>
        <strain evidence="7">MFLUCC 19-0629</strain>
    </source>
</reference>
<keyword evidence="8" id="KW-1185">Reference proteome</keyword>
<dbReference type="PANTHER" id="PTHR15710:SF243">
    <property type="entry name" value="E3 UBIQUITIN-PROTEIN LIGASE PRAJA-2 ISOFORM X1"/>
    <property type="match status" value="1"/>
</dbReference>
<comment type="caution">
    <text evidence="7">The sequence shown here is derived from an EMBL/GenBank/DDBJ whole genome shotgun (WGS) entry which is preliminary data.</text>
</comment>
<dbReference type="GO" id="GO:0008270">
    <property type="term" value="F:zinc ion binding"/>
    <property type="evidence" value="ECO:0007669"/>
    <property type="project" value="UniProtKB-KW"/>
</dbReference>
<organism evidence="7 8">
    <name type="scientific">Daldinia eschscholtzii</name>
    <dbReference type="NCBI Taxonomy" id="292717"/>
    <lineage>
        <taxon>Eukaryota</taxon>
        <taxon>Fungi</taxon>
        <taxon>Dikarya</taxon>
        <taxon>Ascomycota</taxon>
        <taxon>Pezizomycotina</taxon>
        <taxon>Sordariomycetes</taxon>
        <taxon>Xylariomycetidae</taxon>
        <taxon>Xylariales</taxon>
        <taxon>Hypoxylaceae</taxon>
        <taxon>Daldinia</taxon>
    </lineage>
</organism>
<dbReference type="SUPFAM" id="SSF57850">
    <property type="entry name" value="RING/U-box"/>
    <property type="match status" value="1"/>
</dbReference>
<keyword evidence="3" id="KW-0862">Zinc</keyword>
<dbReference type="PROSITE" id="PS50089">
    <property type="entry name" value="ZF_RING_2"/>
    <property type="match status" value="1"/>
</dbReference>